<dbReference type="OrthoDB" id="78824at2759"/>
<evidence type="ECO:0000313" key="3">
    <source>
        <dbReference type="EMBL" id="KAG9346425.1"/>
    </source>
</evidence>
<feature type="region of interest" description="Disordered" evidence="1">
    <location>
        <begin position="191"/>
        <end position="229"/>
    </location>
</feature>
<sequence>MEACQSAADEGFRVRAEKLLHIFQSDLFQALLGHVALVSQAEELGWQSSLGLGVSQLVKLLPVTLILNIQEFYELTVIENQTMGVPQIPVLPILCSPLALFSSSCFHFFLCCSTVIPPLSFAFLESTLRGHAAGRTHSRAQPPTPPRMQTHKPIRWLEVSDQLASGLALTRELQIWQASLAVLPKRLRTSRSRRGRVGQRTPRAQGPLTRNSGAEPEEQGSTAGSSGVMDLGMLTPWALEDVSESASPPPLHTHTPPLPPPCLPFISLSFFASVWERAFSRLLLMKGRTKLPLLCSCVLAAWAPAAGPEGWLAKLAVDAPASGSPQTNPPPPTLPEKMQNAGWEGSAKISHLEKKLPPIPQQLCRSVLGKVPPGGGPETRQMVDSWPCEREWAVVGSQ</sequence>
<evidence type="ECO:0000259" key="2">
    <source>
        <dbReference type="Pfam" id="PF09058"/>
    </source>
</evidence>
<evidence type="ECO:0000256" key="1">
    <source>
        <dbReference type="SAM" id="MobiDB-lite"/>
    </source>
</evidence>
<proteinExistence type="predicted"/>
<dbReference type="EMBL" id="JAFBMS010000015">
    <property type="protein sequence ID" value="KAG9346425.1"/>
    <property type="molecule type" value="Genomic_DNA"/>
</dbReference>
<reference evidence="3" key="1">
    <citation type="thesis" date="2021" institute="BYU ScholarsArchive" country="Provo, UT, USA">
        <title>Applications of and Algorithms for Genome Assembly and Genomic Analyses with an Emphasis on Marine Teleosts.</title>
        <authorList>
            <person name="Pickett B.D."/>
        </authorList>
    </citation>
    <scope>NUCLEOTIDE SEQUENCE</scope>
    <source>
        <strain evidence="3">HI-2016</strain>
    </source>
</reference>
<feature type="region of interest" description="Disordered" evidence="1">
    <location>
        <begin position="319"/>
        <end position="339"/>
    </location>
</feature>
<dbReference type="Proteomes" id="UP000824540">
    <property type="component" value="Unassembled WGS sequence"/>
</dbReference>
<name>A0A8T2P1H4_9TELE</name>
<accession>A0A8T2P1H4</accession>
<dbReference type="Pfam" id="PF09058">
    <property type="entry name" value="L27_1"/>
    <property type="match status" value="1"/>
</dbReference>
<gene>
    <name evidence="3" type="ORF">JZ751_006736</name>
</gene>
<dbReference type="InterPro" id="IPR015143">
    <property type="entry name" value="L27_1"/>
</dbReference>
<protein>
    <recommendedName>
        <fullName evidence="2">L27-1 domain-containing protein</fullName>
    </recommendedName>
</protein>
<comment type="caution">
    <text evidence="3">The sequence shown here is derived from an EMBL/GenBank/DDBJ whole genome shotgun (WGS) entry which is preliminary data.</text>
</comment>
<feature type="non-terminal residue" evidence="3">
    <location>
        <position position="1"/>
    </location>
</feature>
<dbReference type="AlphaFoldDB" id="A0A8T2P1H4"/>
<evidence type="ECO:0000313" key="4">
    <source>
        <dbReference type="Proteomes" id="UP000824540"/>
    </source>
</evidence>
<feature type="domain" description="L27-1" evidence="2">
    <location>
        <begin position="2"/>
        <end position="32"/>
    </location>
</feature>
<organism evidence="3 4">
    <name type="scientific">Albula glossodonta</name>
    <name type="common">roundjaw bonefish</name>
    <dbReference type="NCBI Taxonomy" id="121402"/>
    <lineage>
        <taxon>Eukaryota</taxon>
        <taxon>Metazoa</taxon>
        <taxon>Chordata</taxon>
        <taxon>Craniata</taxon>
        <taxon>Vertebrata</taxon>
        <taxon>Euteleostomi</taxon>
        <taxon>Actinopterygii</taxon>
        <taxon>Neopterygii</taxon>
        <taxon>Teleostei</taxon>
        <taxon>Albuliformes</taxon>
        <taxon>Albulidae</taxon>
        <taxon>Albula</taxon>
    </lineage>
</organism>
<keyword evidence="4" id="KW-1185">Reference proteome</keyword>